<protein>
    <submittedName>
        <fullName evidence="2">GAK system CofD-like protein</fullName>
    </submittedName>
</protein>
<dbReference type="Pfam" id="PF01933">
    <property type="entry name" value="CofD"/>
    <property type="match status" value="1"/>
</dbReference>
<dbReference type="EMBL" id="DSUH01000276">
    <property type="protein sequence ID" value="HGU33576.1"/>
    <property type="molecule type" value="Genomic_DNA"/>
</dbReference>
<dbReference type="SUPFAM" id="SSF142338">
    <property type="entry name" value="CofD-like"/>
    <property type="match status" value="1"/>
</dbReference>
<dbReference type="EMBL" id="DSUH01000383">
    <property type="protein sequence ID" value="HGU34500.1"/>
    <property type="molecule type" value="Genomic_DNA"/>
</dbReference>
<name>A0A7C4RUR5_9BACT</name>
<dbReference type="PANTHER" id="PTHR31240">
    <property type="entry name" value="MATERNAL EFFECT EMBRYO ARREST 18"/>
    <property type="match status" value="1"/>
</dbReference>
<dbReference type="NCBIfam" id="TIGR04357">
    <property type="entry name" value="CofD_rel_GAK"/>
    <property type="match status" value="1"/>
</dbReference>
<dbReference type="AlphaFoldDB" id="A0A7C4RUR5"/>
<accession>A0A7C4RUR5</accession>
<evidence type="ECO:0000313" key="2">
    <source>
        <dbReference type="EMBL" id="HGU34500.1"/>
    </source>
</evidence>
<dbReference type="InterPro" id="IPR002882">
    <property type="entry name" value="CofD"/>
</dbReference>
<reference evidence="2" key="1">
    <citation type="journal article" date="2020" name="mSystems">
        <title>Genome- and Community-Level Interaction Insights into Carbon Utilization and Element Cycling Functions of Hydrothermarchaeota in Hydrothermal Sediment.</title>
        <authorList>
            <person name="Zhou Z."/>
            <person name="Liu Y."/>
            <person name="Xu W."/>
            <person name="Pan J."/>
            <person name="Luo Z.H."/>
            <person name="Li M."/>
        </authorList>
    </citation>
    <scope>NUCLEOTIDE SEQUENCE [LARGE SCALE GENOMIC DNA]</scope>
    <source>
        <strain evidence="2">SpSt-477</strain>
    </source>
</reference>
<gene>
    <name evidence="1" type="ORF">ENS29_12045</name>
    <name evidence="2" type="ORF">ENS29_16890</name>
</gene>
<evidence type="ECO:0000313" key="1">
    <source>
        <dbReference type="EMBL" id="HGU33576.1"/>
    </source>
</evidence>
<dbReference type="InterPro" id="IPR027591">
    <property type="entry name" value="CofD-rel_GAK"/>
</dbReference>
<dbReference type="GO" id="GO:0043743">
    <property type="term" value="F:LPPG:FO 2-phospho-L-lactate transferase activity"/>
    <property type="evidence" value="ECO:0007669"/>
    <property type="project" value="InterPro"/>
</dbReference>
<comment type="caution">
    <text evidence="2">The sequence shown here is derived from an EMBL/GenBank/DDBJ whole genome shotgun (WGS) entry which is preliminary data.</text>
</comment>
<dbReference type="InterPro" id="IPR038136">
    <property type="entry name" value="CofD-like_dom_sf"/>
</dbReference>
<dbReference type="PANTHER" id="PTHR31240:SF0">
    <property type="entry name" value="MATERNAL EFFECT EMBRYO ARREST 18"/>
    <property type="match status" value="1"/>
</dbReference>
<sequence length="396" mass="43978">MYVALTKNLPMPNPAKLALYRKSPEYGPKILFFSGGSALREVSQHLIQYTHNSIHIVTPFDSGGSSAVLRKAFQMPAVGDIRNRLMALADQSLQGYPEVYRLFAHRLPKTDDRKYLQATMEALVAGDHPLIACIAHPMRKIIRHHLAVFYQNKPEDFDLRGASIGNLVLAGGYLSYNRHLDPVIFIYSKLVQVRGTVRPVVNSPFHLAATLKNGQVVLGQHRITGKEGGPLPAKIAALSLSRSMERFEPVTVSVRDKLISLIQEADIICFPMGSFFSSILVNLLPHGVGSAVCRNPCPKVFIPNMGIDPELGETTILEQIQWIHRLLNDDLPVMSSPIPLIDLVILDRNRADGPTPFEIEELKRRGIRLLAVDLVDANDSLRIDPQKLITVLLSLC</sequence>
<dbReference type="CDD" id="cd07187">
    <property type="entry name" value="YvcK_like"/>
    <property type="match status" value="1"/>
</dbReference>
<proteinExistence type="predicted"/>
<organism evidence="2">
    <name type="scientific">Desulfatirhabdium butyrativorans</name>
    <dbReference type="NCBI Taxonomy" id="340467"/>
    <lineage>
        <taxon>Bacteria</taxon>
        <taxon>Pseudomonadati</taxon>
        <taxon>Thermodesulfobacteriota</taxon>
        <taxon>Desulfobacteria</taxon>
        <taxon>Desulfobacterales</taxon>
        <taxon>Desulfatirhabdiaceae</taxon>
        <taxon>Desulfatirhabdium</taxon>
    </lineage>
</organism>
<dbReference type="Gene3D" id="3.40.50.10680">
    <property type="entry name" value="CofD-like domains"/>
    <property type="match status" value="1"/>
</dbReference>